<dbReference type="EMBL" id="JNBR01000551">
    <property type="protein sequence ID" value="OQR91182.1"/>
    <property type="molecule type" value="Genomic_DNA"/>
</dbReference>
<evidence type="ECO:0000313" key="5">
    <source>
        <dbReference type="Proteomes" id="UP000243579"/>
    </source>
</evidence>
<feature type="region of interest" description="Disordered" evidence="1">
    <location>
        <begin position="1"/>
        <end position="34"/>
    </location>
</feature>
<dbReference type="SMART" id="SM00315">
    <property type="entry name" value="RGS"/>
    <property type="match status" value="1"/>
</dbReference>
<dbReference type="PROSITE" id="PS00028">
    <property type="entry name" value="ZINC_FINGER_C2H2_1"/>
    <property type="match status" value="1"/>
</dbReference>
<dbReference type="InterPro" id="IPR018490">
    <property type="entry name" value="cNMP-bd_dom_sf"/>
</dbReference>
<gene>
    <name evidence="4" type="ORF">ACHHYP_04913</name>
</gene>
<dbReference type="Pfam" id="PF00615">
    <property type="entry name" value="RGS"/>
    <property type="match status" value="1"/>
</dbReference>
<dbReference type="PANTHER" id="PTHR10845">
    <property type="entry name" value="REGULATOR OF G PROTEIN SIGNALING"/>
    <property type="match status" value="1"/>
</dbReference>
<dbReference type="Proteomes" id="UP000243579">
    <property type="component" value="Unassembled WGS sequence"/>
</dbReference>
<reference evidence="4 5" key="1">
    <citation type="journal article" date="2014" name="Genome Biol. Evol.">
        <title>The secreted proteins of Achlya hypogyna and Thraustotheca clavata identify the ancestral oomycete secretome and reveal gene acquisitions by horizontal gene transfer.</title>
        <authorList>
            <person name="Misner I."/>
            <person name="Blouin N."/>
            <person name="Leonard G."/>
            <person name="Richards T.A."/>
            <person name="Lane C.E."/>
        </authorList>
    </citation>
    <scope>NUCLEOTIDE SEQUENCE [LARGE SCALE GENOMIC DNA]</scope>
    <source>
        <strain evidence="4 5">ATCC 48635</strain>
    </source>
</reference>
<proteinExistence type="predicted"/>
<dbReference type="Gene3D" id="2.60.120.10">
    <property type="entry name" value="Jelly Rolls"/>
    <property type="match status" value="1"/>
</dbReference>
<evidence type="ECO:0000259" key="2">
    <source>
        <dbReference type="PROSITE" id="PS50042"/>
    </source>
</evidence>
<dbReference type="InterPro" id="IPR000595">
    <property type="entry name" value="cNMP-bd_dom"/>
</dbReference>
<evidence type="ECO:0000259" key="3">
    <source>
        <dbReference type="PROSITE" id="PS50132"/>
    </source>
</evidence>
<comment type="caution">
    <text evidence="4">The sequence shown here is derived from an EMBL/GenBank/DDBJ whole genome shotgun (WGS) entry which is preliminary data.</text>
</comment>
<protein>
    <recommendedName>
        <fullName evidence="6">Cyclic nucleotide-binding domain-containing protein</fullName>
    </recommendedName>
</protein>
<feature type="domain" description="RGS" evidence="3">
    <location>
        <begin position="519"/>
        <end position="639"/>
    </location>
</feature>
<dbReference type="AlphaFoldDB" id="A0A1V9YZR9"/>
<dbReference type="InterPro" id="IPR016137">
    <property type="entry name" value="RGS"/>
</dbReference>
<dbReference type="OrthoDB" id="196547at2759"/>
<sequence>MGGGLSSIGPRHGRQSPKPDGHQAMLTGRRHGQRRKDAVWNASILASLFCMRSHAQLSSQSIEMVLPATGSVVPGGLELVLVFDGTFVAEVVGLGQVQFRVHAHVKRDNETAQIEHSRSLIQFLNQIKTGELYVAEEAMISRPHRSKLPPGLRDGCASRHAGIDDVYIIRFLIPRGQKSDVVAKSIYATKIEVQGKVRAMGVPIDLGMESSFTASIRSFKWRPSNVAPFVRSMGRSMGRSARDDRVAISEDCARIMRASPFFADIPSRDLADLADIGTISIVEPGVQLMKENESGGKELTILLAGTVAVQKADKATNALKAVTLLKSGACIGEMSFLIHMPRTATLVTETESMLMSLDGDAFLKFLQSFPQVHKKLVGMLCERFVQNAVAQGTVPFFNAIPYETLMEWARLCFIEEAVPPKTTVLPVVGRAKFSLLLSGSVEHPRPGSQKTRIATSGYFGTFGQLQLALPGPWGDEATTVTPCVFLSCWQDVCNKLFDAASLAAIHIRWFQHKCDALAVIDHPLACSAFLRFTSAEFSQENILFIQAVQRYRLCPTRDFAAQLCREYVAATAPQQVNIDAKMRQEILDTLATLPEHLYEEIPRDTLSTLFERAFDEILRLVRKDSFPRFKKTPYFADMLANFDLYRHDSVAKTMALAATYKPTNEHDTIHRRFNNIINQVHDGDRKRRKHKSIAQRSSILVRFSLQLHS</sequence>
<dbReference type="PANTHER" id="PTHR10845:SF192">
    <property type="entry name" value="DOUBLE HIT, ISOFORM B"/>
    <property type="match status" value="1"/>
</dbReference>
<organism evidence="4 5">
    <name type="scientific">Achlya hypogyna</name>
    <name type="common">Oomycete</name>
    <name type="synonym">Protoachlya hypogyna</name>
    <dbReference type="NCBI Taxonomy" id="1202772"/>
    <lineage>
        <taxon>Eukaryota</taxon>
        <taxon>Sar</taxon>
        <taxon>Stramenopiles</taxon>
        <taxon>Oomycota</taxon>
        <taxon>Saprolegniomycetes</taxon>
        <taxon>Saprolegniales</taxon>
        <taxon>Achlyaceae</taxon>
        <taxon>Achlya</taxon>
    </lineage>
</organism>
<dbReference type="SUPFAM" id="SSF51206">
    <property type="entry name" value="cAMP-binding domain-like"/>
    <property type="match status" value="1"/>
</dbReference>
<name>A0A1V9YZR9_ACHHY</name>
<dbReference type="InterPro" id="IPR014710">
    <property type="entry name" value="RmlC-like_jellyroll"/>
</dbReference>
<dbReference type="STRING" id="1202772.A0A1V9YZR9"/>
<dbReference type="InterPro" id="IPR013087">
    <property type="entry name" value="Znf_C2H2_type"/>
</dbReference>
<dbReference type="InterPro" id="IPR044926">
    <property type="entry name" value="RGS_subdomain_2"/>
</dbReference>
<dbReference type="InterPro" id="IPR036305">
    <property type="entry name" value="RGS_sf"/>
</dbReference>
<evidence type="ECO:0008006" key="6">
    <source>
        <dbReference type="Google" id="ProtNLM"/>
    </source>
</evidence>
<dbReference type="PROSITE" id="PS50132">
    <property type="entry name" value="RGS"/>
    <property type="match status" value="1"/>
</dbReference>
<keyword evidence="5" id="KW-1185">Reference proteome</keyword>
<dbReference type="CDD" id="cd00038">
    <property type="entry name" value="CAP_ED"/>
    <property type="match status" value="1"/>
</dbReference>
<dbReference type="SUPFAM" id="SSF48097">
    <property type="entry name" value="Regulator of G-protein signaling, RGS"/>
    <property type="match status" value="1"/>
</dbReference>
<accession>A0A1V9YZR9</accession>
<evidence type="ECO:0000256" key="1">
    <source>
        <dbReference type="SAM" id="MobiDB-lite"/>
    </source>
</evidence>
<feature type="domain" description="Cyclic nucleotide-binding" evidence="2">
    <location>
        <begin position="261"/>
        <end position="383"/>
    </location>
</feature>
<evidence type="ECO:0000313" key="4">
    <source>
        <dbReference type="EMBL" id="OQR91182.1"/>
    </source>
</evidence>
<dbReference type="Gene3D" id="1.10.167.10">
    <property type="entry name" value="Regulator of G-protein Signalling 4, domain 2"/>
    <property type="match status" value="1"/>
</dbReference>
<dbReference type="Pfam" id="PF00027">
    <property type="entry name" value="cNMP_binding"/>
    <property type="match status" value="1"/>
</dbReference>
<dbReference type="PROSITE" id="PS50042">
    <property type="entry name" value="CNMP_BINDING_3"/>
    <property type="match status" value="1"/>
</dbReference>